<keyword evidence="5 7" id="KW-1133">Transmembrane helix</keyword>
<evidence type="ECO:0000256" key="2">
    <source>
        <dbReference type="ARBA" id="ARBA00007430"/>
    </source>
</evidence>
<dbReference type="InterPro" id="IPR050833">
    <property type="entry name" value="Poly_Biosynth_Transport"/>
</dbReference>
<keyword evidence="6 7" id="KW-0472">Membrane</keyword>
<evidence type="ECO:0000256" key="6">
    <source>
        <dbReference type="ARBA" id="ARBA00023136"/>
    </source>
</evidence>
<comment type="subcellular location">
    <subcellularLocation>
        <location evidence="1">Cell membrane</location>
        <topology evidence="1">Multi-pass membrane protein</topology>
    </subcellularLocation>
</comment>
<keyword evidence="3" id="KW-1003">Cell membrane</keyword>
<evidence type="ECO:0000256" key="4">
    <source>
        <dbReference type="ARBA" id="ARBA00022692"/>
    </source>
</evidence>
<proteinExistence type="inferred from homology"/>
<dbReference type="AlphaFoldDB" id="A0A6M4IQE0"/>
<feature type="transmembrane region" description="Helical" evidence="7">
    <location>
        <begin position="68"/>
        <end position="85"/>
    </location>
</feature>
<protein>
    <submittedName>
        <fullName evidence="8">Oligosaccharide flippase family protein</fullName>
    </submittedName>
</protein>
<evidence type="ECO:0000256" key="1">
    <source>
        <dbReference type="ARBA" id="ARBA00004651"/>
    </source>
</evidence>
<comment type="similarity">
    <text evidence="2">Belongs to the polysaccharide synthase family.</text>
</comment>
<dbReference type="Proteomes" id="UP000500938">
    <property type="component" value="Chromosome"/>
</dbReference>
<dbReference type="GO" id="GO:0005886">
    <property type="term" value="C:plasma membrane"/>
    <property type="evidence" value="ECO:0007669"/>
    <property type="project" value="UniProtKB-SubCell"/>
</dbReference>
<feature type="transmembrane region" description="Helical" evidence="7">
    <location>
        <begin position="151"/>
        <end position="171"/>
    </location>
</feature>
<reference evidence="8 9" key="1">
    <citation type="submission" date="2020-05" db="EMBL/GenBank/DDBJ databases">
        <title>Complete genome sequence of Gemmatimonas greenlandica TET16.</title>
        <authorList>
            <person name="Zeng Y."/>
        </authorList>
    </citation>
    <scope>NUCLEOTIDE SEQUENCE [LARGE SCALE GENOMIC DNA]</scope>
    <source>
        <strain evidence="8 9">TET16</strain>
    </source>
</reference>
<feature type="transmembrane region" description="Helical" evidence="7">
    <location>
        <begin position="91"/>
        <end position="113"/>
    </location>
</feature>
<feature type="transmembrane region" description="Helical" evidence="7">
    <location>
        <begin position="359"/>
        <end position="377"/>
    </location>
</feature>
<accession>A0A6M4IQE0</accession>
<gene>
    <name evidence="8" type="ORF">HKW67_12160</name>
</gene>
<dbReference type="PANTHER" id="PTHR30250">
    <property type="entry name" value="PST FAMILY PREDICTED COLANIC ACID TRANSPORTER"/>
    <property type="match status" value="1"/>
</dbReference>
<feature type="transmembrane region" description="Helical" evidence="7">
    <location>
        <begin position="334"/>
        <end position="353"/>
    </location>
</feature>
<feature type="transmembrane region" description="Helical" evidence="7">
    <location>
        <begin position="423"/>
        <end position="441"/>
    </location>
</feature>
<keyword evidence="9" id="KW-1185">Reference proteome</keyword>
<name>A0A6M4IQE0_9BACT</name>
<feature type="transmembrane region" description="Helical" evidence="7">
    <location>
        <begin position="260"/>
        <end position="288"/>
    </location>
</feature>
<sequence length="464" mass="48959">MQAVSWISTLLVLRRLGPADYGEAGFALIVSGWSAAIATQGMPQLVVADSLDDGLAAAAHQLVVRRSILVFVCVLLSSPVIAWLLGVQGSAAVLMIASLGIPIEAFRAVPYAVLQRDLKLREVGIIDATRAIAASGASVAIAYSWDGPSALIIGPLIGALLASAMSVRLTGRLQRAGSSLSTEQRKTGKRLFIESSIWMLNSNADQMIATRVLGTSAAGLLALAKTLAALPSEKLAAMIIPIGTSILASKRDDHTELRRVLVTLAEGIAIVVAIPLAVICVSGDTVIIPALGEKWRPAIGLVWILAPFYFANSVTAVLPQALSVTGNTLNSLRIRIALIAFTIPSQIVLSHFFGISGMAWGSLASMPIIFLPALRILHVSIGLRSLDFVIPILRAILVSTMVALGFHYSMLHLPHALSLAQRTVASAGVGALLTVLAFWQLRSPVIAQLMRAIVPSSLRPRGET</sequence>
<dbReference type="KEGG" id="ggr:HKW67_12160"/>
<feature type="transmembrane region" description="Helical" evidence="7">
    <location>
        <begin position="300"/>
        <end position="322"/>
    </location>
</feature>
<feature type="transmembrane region" description="Helical" evidence="7">
    <location>
        <begin position="125"/>
        <end position="145"/>
    </location>
</feature>
<dbReference type="Pfam" id="PF13440">
    <property type="entry name" value="Polysacc_synt_3"/>
    <property type="match status" value="1"/>
</dbReference>
<organism evidence="8 9">
    <name type="scientific">Gemmatimonas groenlandica</name>
    <dbReference type="NCBI Taxonomy" id="2732249"/>
    <lineage>
        <taxon>Bacteria</taxon>
        <taxon>Pseudomonadati</taxon>
        <taxon>Gemmatimonadota</taxon>
        <taxon>Gemmatimonadia</taxon>
        <taxon>Gemmatimonadales</taxon>
        <taxon>Gemmatimonadaceae</taxon>
        <taxon>Gemmatimonas</taxon>
    </lineage>
</organism>
<evidence type="ECO:0000313" key="8">
    <source>
        <dbReference type="EMBL" id="QJR36208.1"/>
    </source>
</evidence>
<feature type="transmembrane region" description="Helical" evidence="7">
    <location>
        <begin position="389"/>
        <end position="411"/>
    </location>
</feature>
<dbReference type="PANTHER" id="PTHR30250:SF10">
    <property type="entry name" value="LIPOPOLYSACCHARIDE BIOSYNTHESIS PROTEIN WZXC"/>
    <property type="match status" value="1"/>
</dbReference>
<keyword evidence="4 7" id="KW-0812">Transmembrane</keyword>
<evidence type="ECO:0000256" key="5">
    <source>
        <dbReference type="ARBA" id="ARBA00022989"/>
    </source>
</evidence>
<dbReference type="EMBL" id="CP053085">
    <property type="protein sequence ID" value="QJR36208.1"/>
    <property type="molecule type" value="Genomic_DNA"/>
</dbReference>
<evidence type="ECO:0000256" key="7">
    <source>
        <dbReference type="SAM" id="Phobius"/>
    </source>
</evidence>
<evidence type="ECO:0000256" key="3">
    <source>
        <dbReference type="ARBA" id="ARBA00022475"/>
    </source>
</evidence>
<evidence type="ECO:0000313" key="9">
    <source>
        <dbReference type="Proteomes" id="UP000500938"/>
    </source>
</evidence>